<evidence type="ECO:0000313" key="1">
    <source>
        <dbReference type="EMBL" id="EXA30924.1"/>
    </source>
</evidence>
<sequence>MVGTTVAVKSFLAVCGDSSLSFLRHKAAARPLLANDFQQDSVHII</sequence>
<dbReference type="Proteomes" id="UP000030751">
    <property type="component" value="Unassembled WGS sequence"/>
</dbReference>
<dbReference type="AlphaFoldDB" id="W9NE23"/>
<dbReference type="HOGENOM" id="CLU_3207657_0_0_1"/>
<protein>
    <submittedName>
        <fullName evidence="1">Uncharacterized protein</fullName>
    </submittedName>
</protein>
<organism evidence="1">
    <name type="scientific">Fusarium oxysporum f. sp. pisi HDV247</name>
    <dbReference type="NCBI Taxonomy" id="1080344"/>
    <lineage>
        <taxon>Eukaryota</taxon>
        <taxon>Fungi</taxon>
        <taxon>Dikarya</taxon>
        <taxon>Ascomycota</taxon>
        <taxon>Pezizomycotina</taxon>
        <taxon>Sordariomycetes</taxon>
        <taxon>Hypocreomycetidae</taxon>
        <taxon>Hypocreales</taxon>
        <taxon>Nectriaceae</taxon>
        <taxon>Fusarium</taxon>
        <taxon>Fusarium oxysporum species complex</taxon>
    </lineage>
</organism>
<proteinExistence type="predicted"/>
<dbReference type="EMBL" id="JH651031">
    <property type="protein sequence ID" value="EXA30924.1"/>
    <property type="molecule type" value="Genomic_DNA"/>
</dbReference>
<name>W9NE23_FUSOX</name>
<reference evidence="1" key="2">
    <citation type="submission" date="2012-05" db="EMBL/GenBank/DDBJ databases">
        <title>Annotation of the Genome Sequence of Fusarium oxysporum HDV247.</title>
        <authorList>
            <consortium name="The Broad Institute Genomics Platform"/>
            <person name="Ma L.-J."/>
            <person name="Corby-Kistler H."/>
            <person name="Broz K."/>
            <person name="Gale L.R."/>
            <person name="Jonkers W."/>
            <person name="O'Donnell K."/>
            <person name="Ploetz R."/>
            <person name="Steinberg C."/>
            <person name="Schwartz D.C."/>
            <person name="VanEtten H."/>
            <person name="Zhou S."/>
            <person name="Young S.K."/>
            <person name="Zeng Q."/>
            <person name="Gargeya S."/>
            <person name="Fitzgerald M."/>
            <person name="Abouelleil A."/>
            <person name="Alvarado L."/>
            <person name="Chapman S.B."/>
            <person name="Gainer-Dewar J."/>
            <person name="Goldberg J."/>
            <person name="Griggs A."/>
            <person name="Gujja S."/>
            <person name="Hansen M."/>
            <person name="Howarth C."/>
            <person name="Imamovic A."/>
            <person name="Ireland A."/>
            <person name="Larimer J."/>
            <person name="McCowan C."/>
            <person name="Murphy C."/>
            <person name="Pearson M."/>
            <person name="Poon T.W."/>
            <person name="Priest M."/>
            <person name="Roberts A."/>
            <person name="Saif S."/>
            <person name="Shea T."/>
            <person name="Sykes S."/>
            <person name="Wortman J."/>
            <person name="Nusbaum C."/>
            <person name="Birren B."/>
        </authorList>
    </citation>
    <scope>NUCLEOTIDE SEQUENCE</scope>
    <source>
        <strain evidence="1">HDV247</strain>
    </source>
</reference>
<accession>W9NE23</accession>
<reference evidence="1" key="1">
    <citation type="submission" date="2011-10" db="EMBL/GenBank/DDBJ databases">
        <title>The Genome Sequence of Fusarium oxysporum HDV247.</title>
        <authorList>
            <consortium name="The Broad Institute Genome Sequencing Platform"/>
            <person name="Ma L.-J."/>
            <person name="Gale L.R."/>
            <person name="Schwartz D.C."/>
            <person name="Zhou S."/>
            <person name="Corby-Kistler H."/>
            <person name="Young S.K."/>
            <person name="Zeng Q."/>
            <person name="Gargeya S."/>
            <person name="Fitzgerald M."/>
            <person name="Haas B."/>
            <person name="Abouelleil A."/>
            <person name="Alvarado L."/>
            <person name="Arachchi H.M."/>
            <person name="Berlin A."/>
            <person name="Brown A."/>
            <person name="Chapman S.B."/>
            <person name="Chen Z."/>
            <person name="Dunbar C."/>
            <person name="Freedman E."/>
            <person name="Gearin G."/>
            <person name="Goldberg J."/>
            <person name="Griggs A."/>
            <person name="Gujja S."/>
            <person name="Heiman D."/>
            <person name="Howarth C."/>
            <person name="Larson L."/>
            <person name="Lui A."/>
            <person name="MacDonald P.J.P."/>
            <person name="Montmayeur A."/>
            <person name="Murphy C."/>
            <person name="Neiman D."/>
            <person name="Pearson M."/>
            <person name="Priest M."/>
            <person name="Roberts A."/>
            <person name="Saif S."/>
            <person name="Shea T."/>
            <person name="Shenoy N."/>
            <person name="Sisk P."/>
            <person name="Stolte C."/>
            <person name="Sykes S."/>
            <person name="Wortman J."/>
            <person name="Nusbaum C."/>
            <person name="Birren B."/>
        </authorList>
    </citation>
    <scope>NUCLEOTIDE SEQUENCE [LARGE SCALE GENOMIC DNA]</scope>
    <source>
        <strain evidence="1">HDV247</strain>
    </source>
</reference>
<gene>
    <name evidence="1" type="ORF">FOVG_17752</name>
</gene>